<dbReference type="Proteomes" id="UP000241818">
    <property type="component" value="Unassembled WGS sequence"/>
</dbReference>
<dbReference type="STRING" id="857342.A0A2T3AZ38"/>
<feature type="compositionally biased region" description="Low complexity" evidence="1">
    <location>
        <begin position="1"/>
        <end position="15"/>
    </location>
</feature>
<dbReference type="GeneID" id="36576346"/>
<evidence type="ECO:0000256" key="1">
    <source>
        <dbReference type="SAM" id="MobiDB-lite"/>
    </source>
</evidence>
<evidence type="ECO:0008006" key="4">
    <source>
        <dbReference type="Google" id="ProtNLM"/>
    </source>
</evidence>
<name>A0A2T3AZ38_AMORE</name>
<gene>
    <name evidence="2" type="ORF">M430DRAFT_51940</name>
</gene>
<evidence type="ECO:0000313" key="3">
    <source>
        <dbReference type="Proteomes" id="UP000241818"/>
    </source>
</evidence>
<feature type="region of interest" description="Disordered" evidence="1">
    <location>
        <begin position="1"/>
        <end position="20"/>
    </location>
</feature>
<dbReference type="InterPro" id="IPR006461">
    <property type="entry name" value="PLAC_motif_containing"/>
</dbReference>
<evidence type="ECO:0000313" key="2">
    <source>
        <dbReference type="EMBL" id="PSS15333.1"/>
    </source>
</evidence>
<protein>
    <recommendedName>
        <fullName evidence="4">DUF614 domain protein</fullName>
    </recommendedName>
</protein>
<dbReference type="Pfam" id="PF04749">
    <property type="entry name" value="PLAC8"/>
    <property type="match status" value="1"/>
</dbReference>
<reference evidence="2 3" key="1">
    <citation type="journal article" date="2018" name="New Phytol.">
        <title>Comparative genomics and transcriptomics depict ericoid mycorrhizal fungi as versatile saprotrophs and plant mutualists.</title>
        <authorList>
            <person name="Martino E."/>
            <person name="Morin E."/>
            <person name="Grelet G.A."/>
            <person name="Kuo A."/>
            <person name="Kohler A."/>
            <person name="Daghino S."/>
            <person name="Barry K.W."/>
            <person name="Cichocki N."/>
            <person name="Clum A."/>
            <person name="Dockter R.B."/>
            <person name="Hainaut M."/>
            <person name="Kuo R.C."/>
            <person name="LaButti K."/>
            <person name="Lindahl B.D."/>
            <person name="Lindquist E.A."/>
            <person name="Lipzen A."/>
            <person name="Khouja H.R."/>
            <person name="Magnuson J."/>
            <person name="Murat C."/>
            <person name="Ohm R.A."/>
            <person name="Singer S.W."/>
            <person name="Spatafora J.W."/>
            <person name="Wang M."/>
            <person name="Veneault-Fourrey C."/>
            <person name="Henrissat B."/>
            <person name="Grigoriev I.V."/>
            <person name="Martin F.M."/>
            <person name="Perotto S."/>
        </authorList>
    </citation>
    <scope>NUCLEOTIDE SEQUENCE [LARGE SCALE GENOMIC DNA]</scope>
    <source>
        <strain evidence="2 3">ATCC 22711</strain>
    </source>
</reference>
<keyword evidence="3" id="KW-1185">Reference proteome</keyword>
<proteinExistence type="predicted"/>
<dbReference type="EMBL" id="KZ679013">
    <property type="protein sequence ID" value="PSS15333.1"/>
    <property type="molecule type" value="Genomic_DNA"/>
</dbReference>
<dbReference type="PANTHER" id="PTHR15907">
    <property type="entry name" value="DUF614 FAMILY PROTEIN-RELATED"/>
    <property type="match status" value="1"/>
</dbReference>
<dbReference type="RefSeq" id="XP_024719932.1">
    <property type="nucleotide sequence ID" value="XM_024868265.1"/>
</dbReference>
<organism evidence="2 3">
    <name type="scientific">Amorphotheca resinae ATCC 22711</name>
    <dbReference type="NCBI Taxonomy" id="857342"/>
    <lineage>
        <taxon>Eukaryota</taxon>
        <taxon>Fungi</taxon>
        <taxon>Dikarya</taxon>
        <taxon>Ascomycota</taxon>
        <taxon>Pezizomycotina</taxon>
        <taxon>Leotiomycetes</taxon>
        <taxon>Helotiales</taxon>
        <taxon>Amorphothecaceae</taxon>
        <taxon>Amorphotheca</taxon>
    </lineage>
</organism>
<dbReference type="OrthoDB" id="1045822at2759"/>
<sequence>MSEIKQQPAAQPQPAYAKHQNVTGTEEWSNGIFDCFENSPDNLCLKGTFCPCFVYGKTQARLRDPSLATYERVNTDCITFVGANYLCGLAWVITFLKRGEIRQKYGIKGDPVTDCLVSAFCNCCAVIQQEKEVVHKQFTGAIEQGYQAPQPMTTNQ</sequence>
<dbReference type="InParanoid" id="A0A2T3AZ38"/>
<dbReference type="AlphaFoldDB" id="A0A2T3AZ38"/>
<accession>A0A2T3AZ38</accession>
<dbReference type="NCBIfam" id="TIGR01571">
    <property type="entry name" value="A_thal_Cys_rich"/>
    <property type="match status" value="1"/>
</dbReference>